<dbReference type="Proteomes" id="UP000199208">
    <property type="component" value="Unassembled WGS sequence"/>
</dbReference>
<dbReference type="STRING" id="1120920.SAMN03080599_01364"/>
<name>A0A1G5RXR0_9FIRM</name>
<dbReference type="Pfam" id="PF10646">
    <property type="entry name" value="Germane"/>
    <property type="match status" value="1"/>
</dbReference>
<proteinExistence type="predicted"/>
<evidence type="ECO:0000313" key="2">
    <source>
        <dbReference type="EMBL" id="SCZ78648.1"/>
    </source>
</evidence>
<dbReference type="OrthoDB" id="9809406at2"/>
<dbReference type="PROSITE" id="PS51257">
    <property type="entry name" value="PROKAR_LIPOPROTEIN"/>
    <property type="match status" value="1"/>
</dbReference>
<keyword evidence="3" id="KW-1185">Reference proteome</keyword>
<sequence>MTSNKFVFKGLKASTLLIAALLLFLLAFTGCTKPEPPAEPANPPAERPSETEVFEKEALSALLPSETGYTWIYNGFAEYGHTMTLDALIESENESVYEISGDVADMSGGEGSLDTALTIKYILSGNTLIQEKTEEMMLDSKFDRLTLIQLPFEAGTTWEDSVIDPETGEAVTLNSTIEAAEMVDGAMQYTVRYEDTASNYYELRVLREGVGVLSVEKLLQLSESDFPASYSLYMSGMLAEVTVDLYFGAPNADGVLPESRTLLVSDGAVARAAVEALLWGPQSPDLYPTIPEGTRLLDISIADGTCTVDFSQEFLDNHSGGSAGELMTLGSIVQTLKQFDGIDRVQILVEGRIGETLGHVMLDEPLQ</sequence>
<accession>A0A1G5RXR0</accession>
<reference evidence="2 3" key="1">
    <citation type="submission" date="2016-10" db="EMBL/GenBank/DDBJ databases">
        <authorList>
            <person name="de Groot N.N."/>
        </authorList>
    </citation>
    <scope>NUCLEOTIDE SEQUENCE [LARGE SCALE GENOMIC DNA]</scope>
    <source>
        <strain evidence="2 3">DSM 2784</strain>
    </source>
</reference>
<organism evidence="2 3">
    <name type="scientific">Acidaminobacter hydrogenoformans DSM 2784</name>
    <dbReference type="NCBI Taxonomy" id="1120920"/>
    <lineage>
        <taxon>Bacteria</taxon>
        <taxon>Bacillati</taxon>
        <taxon>Bacillota</taxon>
        <taxon>Clostridia</taxon>
        <taxon>Peptostreptococcales</taxon>
        <taxon>Acidaminobacteraceae</taxon>
        <taxon>Acidaminobacter</taxon>
    </lineage>
</organism>
<dbReference type="InterPro" id="IPR019606">
    <property type="entry name" value="GerMN"/>
</dbReference>
<dbReference type="AlphaFoldDB" id="A0A1G5RXR0"/>
<evidence type="ECO:0000259" key="1">
    <source>
        <dbReference type="SMART" id="SM00909"/>
    </source>
</evidence>
<dbReference type="EMBL" id="FMWL01000005">
    <property type="protein sequence ID" value="SCZ78648.1"/>
    <property type="molecule type" value="Genomic_DNA"/>
</dbReference>
<protein>
    <submittedName>
        <fullName evidence="2">Sporulation and spore germination</fullName>
    </submittedName>
</protein>
<evidence type="ECO:0000313" key="3">
    <source>
        <dbReference type="Proteomes" id="UP000199208"/>
    </source>
</evidence>
<dbReference type="SMART" id="SM00909">
    <property type="entry name" value="Germane"/>
    <property type="match status" value="1"/>
</dbReference>
<feature type="domain" description="GerMN" evidence="1">
    <location>
        <begin position="270"/>
        <end position="358"/>
    </location>
</feature>
<gene>
    <name evidence="2" type="ORF">SAMN03080599_01364</name>
</gene>
<dbReference type="RefSeq" id="WP_092590147.1">
    <property type="nucleotide sequence ID" value="NZ_FMWL01000005.1"/>
</dbReference>